<dbReference type="Pfam" id="PF00535">
    <property type="entry name" value="Glycos_transf_2"/>
    <property type="match status" value="1"/>
</dbReference>
<sequence length="385" mass="40793">MDHDPDNKGPLVSVVLPCLNEAESVAGTVVEALAGLSKAGISGEVIVVDNGSHDGSPELARDAGARVVHESVPGYGAALRRGIGEAKGQIGVMADADLTYDLNNVGVLLAKIEAGSDLVIASRLDGANLGTMPLTHRLIGTPAISFILRRLTADEVRIRDSQSGYRAFKLDRVRELELQTNGMEFASEMLLRAGETGLVIDEVRLPYRARVGESKLNPMTDGVRHLKLLTLLAPKLALLWPGVATGVLGLVLTGASLLQPDGLTLGEARWQPVFFAPILLVVASLLLVSYLVLGVASPLTDKPGASPRVLRIRLANIGVGLITSGVALNGVLFVRWASGADAWSRNLALAGMAQGLTLSGAVWAMSAFLYWLLQRQSEYRAYVAQ</sequence>
<gene>
    <name evidence="4" type="ORF">JYT35_00270</name>
</gene>
<protein>
    <submittedName>
        <fullName evidence="4">Glycosyltransferase family 2 protein</fullName>
    </submittedName>
</protein>
<organism evidence="4 5">
    <name type="scientific">Acidimicrobium ferrooxidans</name>
    <dbReference type="NCBI Taxonomy" id="53635"/>
    <lineage>
        <taxon>Bacteria</taxon>
        <taxon>Bacillati</taxon>
        <taxon>Actinomycetota</taxon>
        <taxon>Acidimicrobiia</taxon>
        <taxon>Acidimicrobiales</taxon>
        <taxon>Acidimicrobiaceae</taxon>
        <taxon>Acidimicrobium</taxon>
    </lineage>
</organism>
<accession>A0ABS3ANX6</accession>
<dbReference type="PANTHER" id="PTHR48090">
    <property type="entry name" value="UNDECAPRENYL-PHOSPHATE 4-DEOXY-4-FORMAMIDO-L-ARABINOSE TRANSFERASE-RELATED"/>
    <property type="match status" value="1"/>
</dbReference>
<dbReference type="PANTHER" id="PTHR48090:SF7">
    <property type="entry name" value="RFBJ PROTEIN"/>
    <property type="match status" value="1"/>
</dbReference>
<comment type="caution">
    <text evidence="4">The sequence shown here is derived from an EMBL/GenBank/DDBJ whole genome shotgun (WGS) entry which is preliminary data.</text>
</comment>
<dbReference type="CDD" id="cd04179">
    <property type="entry name" value="DPM_DPG-synthase_like"/>
    <property type="match status" value="1"/>
</dbReference>
<dbReference type="SUPFAM" id="SSF53448">
    <property type="entry name" value="Nucleotide-diphospho-sugar transferases"/>
    <property type="match status" value="1"/>
</dbReference>
<keyword evidence="5" id="KW-1185">Reference proteome</keyword>
<evidence type="ECO:0000256" key="1">
    <source>
        <dbReference type="ARBA" id="ARBA00006739"/>
    </source>
</evidence>
<name>A0ABS3ANX6_9ACTN</name>
<comment type="similarity">
    <text evidence="1">Belongs to the glycosyltransferase 2 family.</text>
</comment>
<feature type="domain" description="Glycosyltransferase 2-like" evidence="3">
    <location>
        <begin position="13"/>
        <end position="124"/>
    </location>
</feature>
<dbReference type="InterPro" id="IPR050256">
    <property type="entry name" value="Glycosyltransferase_2"/>
</dbReference>
<dbReference type="Gene3D" id="3.90.550.10">
    <property type="entry name" value="Spore Coat Polysaccharide Biosynthesis Protein SpsA, Chain A"/>
    <property type="match status" value="1"/>
</dbReference>
<keyword evidence="2" id="KW-0812">Transmembrane</keyword>
<dbReference type="InterPro" id="IPR001173">
    <property type="entry name" value="Glyco_trans_2-like"/>
</dbReference>
<evidence type="ECO:0000313" key="5">
    <source>
        <dbReference type="Proteomes" id="UP000724964"/>
    </source>
</evidence>
<feature type="transmembrane region" description="Helical" evidence="2">
    <location>
        <begin position="349"/>
        <end position="373"/>
    </location>
</feature>
<evidence type="ECO:0000313" key="4">
    <source>
        <dbReference type="EMBL" id="MBN4059534.1"/>
    </source>
</evidence>
<evidence type="ECO:0000256" key="2">
    <source>
        <dbReference type="SAM" id="Phobius"/>
    </source>
</evidence>
<dbReference type="Proteomes" id="UP000724964">
    <property type="component" value="Unassembled WGS sequence"/>
</dbReference>
<dbReference type="InterPro" id="IPR029044">
    <property type="entry name" value="Nucleotide-diphossugar_trans"/>
</dbReference>
<keyword evidence="2" id="KW-0472">Membrane</keyword>
<keyword evidence="2" id="KW-1133">Transmembrane helix</keyword>
<proteinExistence type="inferred from homology"/>
<feature type="transmembrane region" description="Helical" evidence="2">
    <location>
        <begin position="236"/>
        <end position="258"/>
    </location>
</feature>
<feature type="transmembrane region" description="Helical" evidence="2">
    <location>
        <begin position="314"/>
        <end position="337"/>
    </location>
</feature>
<reference evidence="4" key="1">
    <citation type="submission" date="2021-02" db="EMBL/GenBank/DDBJ databases">
        <title>Activity-based single-cell genomes from oceanic crustal fluid captures similar information to metagenomic and metatranscriptomic surveys with orders of magnitude less sampling.</title>
        <authorList>
            <person name="D'Angelo T.S."/>
            <person name="Orcutt B.N."/>
        </authorList>
    </citation>
    <scope>NUCLEOTIDE SEQUENCE [LARGE SCALE GENOMIC DNA]</scope>
    <source>
        <strain evidence="4">AH-315-J10</strain>
    </source>
</reference>
<dbReference type="EMBL" id="JAFIUH010000002">
    <property type="protein sequence ID" value="MBN4059534.1"/>
    <property type="molecule type" value="Genomic_DNA"/>
</dbReference>
<evidence type="ECO:0000259" key="3">
    <source>
        <dbReference type="Pfam" id="PF00535"/>
    </source>
</evidence>
<feature type="transmembrane region" description="Helical" evidence="2">
    <location>
        <begin position="270"/>
        <end position="293"/>
    </location>
</feature>